<evidence type="ECO:0000313" key="3">
    <source>
        <dbReference type="Proteomes" id="UP000646484"/>
    </source>
</evidence>
<evidence type="ECO:0000313" key="2">
    <source>
        <dbReference type="EMBL" id="MBC5619930.1"/>
    </source>
</evidence>
<proteinExistence type="predicted"/>
<feature type="transmembrane region" description="Helical" evidence="1">
    <location>
        <begin position="45"/>
        <end position="65"/>
    </location>
</feature>
<keyword evidence="1" id="KW-0812">Transmembrane</keyword>
<evidence type="ECO:0008006" key="4">
    <source>
        <dbReference type="Google" id="ProtNLM"/>
    </source>
</evidence>
<name>A0ABR7CX91_9BACT</name>
<gene>
    <name evidence="2" type="ORF">H8S64_02335</name>
</gene>
<sequence length="151" mass="18082">MKIFRRSFWKSEEIRASKWGFVFILLLGFPIFYSMGYPWEMCMGVIFVLIFLLCFHPYSFFYVILYDDRLVVQNGVFFFWKGEYFYEDIVKVTLVWLGGMSNHYIQVFTGKGKSRRYFIDLVAPSDYQEIVNIVRGKGILVETVHLDEWVK</sequence>
<keyword evidence="3" id="KW-1185">Reference proteome</keyword>
<organism evidence="2 3">
    <name type="scientific">Butyricimonas hominis</name>
    <dbReference type="NCBI Taxonomy" id="2763032"/>
    <lineage>
        <taxon>Bacteria</taxon>
        <taxon>Pseudomonadati</taxon>
        <taxon>Bacteroidota</taxon>
        <taxon>Bacteroidia</taxon>
        <taxon>Bacteroidales</taxon>
        <taxon>Odoribacteraceae</taxon>
        <taxon>Butyricimonas</taxon>
    </lineage>
</organism>
<dbReference type="EMBL" id="JACOOH010000001">
    <property type="protein sequence ID" value="MBC5619930.1"/>
    <property type="molecule type" value="Genomic_DNA"/>
</dbReference>
<dbReference type="RefSeq" id="WP_186974789.1">
    <property type="nucleotide sequence ID" value="NZ_JACOOH010000001.1"/>
</dbReference>
<keyword evidence="1" id="KW-1133">Transmembrane helix</keyword>
<keyword evidence="1" id="KW-0472">Membrane</keyword>
<feature type="transmembrane region" description="Helical" evidence="1">
    <location>
        <begin position="21"/>
        <end position="39"/>
    </location>
</feature>
<evidence type="ECO:0000256" key="1">
    <source>
        <dbReference type="SAM" id="Phobius"/>
    </source>
</evidence>
<dbReference type="Proteomes" id="UP000646484">
    <property type="component" value="Unassembled WGS sequence"/>
</dbReference>
<protein>
    <recommendedName>
        <fullName evidence="4">PH domain-containing protein</fullName>
    </recommendedName>
</protein>
<comment type="caution">
    <text evidence="2">The sequence shown here is derived from an EMBL/GenBank/DDBJ whole genome shotgun (WGS) entry which is preliminary data.</text>
</comment>
<accession>A0ABR7CX91</accession>
<reference evidence="2 3" key="1">
    <citation type="submission" date="2020-08" db="EMBL/GenBank/DDBJ databases">
        <title>Genome public.</title>
        <authorList>
            <person name="Liu C."/>
            <person name="Sun Q."/>
        </authorList>
    </citation>
    <scope>NUCLEOTIDE SEQUENCE [LARGE SCALE GENOMIC DNA]</scope>
    <source>
        <strain evidence="2 3">NSJ-56</strain>
    </source>
</reference>